<keyword evidence="2" id="KW-0472">Membrane</keyword>
<dbReference type="Proteomes" id="UP000286848">
    <property type="component" value="Unassembled WGS sequence"/>
</dbReference>
<dbReference type="InterPro" id="IPR009214">
    <property type="entry name" value="DUF1129"/>
</dbReference>
<dbReference type="OrthoDB" id="2143285at2"/>
<feature type="compositionally biased region" description="Basic and acidic residues" evidence="1">
    <location>
        <begin position="1"/>
        <end position="14"/>
    </location>
</feature>
<dbReference type="PIRSF" id="PIRSF033111">
    <property type="entry name" value="UCP033111"/>
    <property type="match status" value="1"/>
</dbReference>
<feature type="region of interest" description="Disordered" evidence="1">
    <location>
        <begin position="1"/>
        <end position="28"/>
    </location>
</feature>
<gene>
    <name evidence="3" type="ORF">LFYK43_19500</name>
</gene>
<accession>A0A401IVB1</accession>
<evidence type="ECO:0000256" key="1">
    <source>
        <dbReference type="SAM" id="MobiDB-lite"/>
    </source>
</evidence>
<dbReference type="EMBL" id="BFFP01000037">
    <property type="protein sequence ID" value="GBG95491.1"/>
    <property type="molecule type" value="Genomic_DNA"/>
</dbReference>
<feature type="transmembrane region" description="Helical" evidence="2">
    <location>
        <begin position="117"/>
        <end position="139"/>
    </location>
</feature>
<evidence type="ECO:0000313" key="4">
    <source>
        <dbReference type="Proteomes" id="UP000286848"/>
    </source>
</evidence>
<reference evidence="4" key="1">
    <citation type="journal article" date="2019" name="Int. J. Syst. Evol. Microbiol.">
        <title>Lactobacillus salitolerans sp. nov., a novel lactic acid bacterium isolated from spent mushroom substrates.</title>
        <authorList>
            <person name="Tohno M."/>
            <person name="Tanizawa Y."/>
            <person name="Kojima Y."/>
            <person name="Sakamoto M."/>
            <person name="Nakamura Y."/>
            <person name="Ohkuma M."/>
            <person name="Kobayashi H."/>
        </authorList>
    </citation>
    <scope>NUCLEOTIDE SEQUENCE [LARGE SCALE GENOMIC DNA]</scope>
    <source>
        <strain evidence="4">YK43</strain>
    </source>
</reference>
<keyword evidence="4" id="KW-1185">Reference proteome</keyword>
<dbReference type="RefSeq" id="WP_124977840.1">
    <property type="nucleotide sequence ID" value="NZ_BFFP01000037.1"/>
</dbReference>
<name>A0A401IVB1_9LACO</name>
<protein>
    <submittedName>
        <fullName evidence="3">Membrane protein</fullName>
    </submittedName>
</protein>
<feature type="transmembrane region" description="Helical" evidence="2">
    <location>
        <begin position="218"/>
        <end position="237"/>
    </location>
</feature>
<evidence type="ECO:0000313" key="3">
    <source>
        <dbReference type="EMBL" id="GBG95491.1"/>
    </source>
</evidence>
<comment type="caution">
    <text evidence="3">The sequence shown here is derived from an EMBL/GenBank/DDBJ whole genome shotgun (WGS) entry which is preliminary data.</text>
</comment>
<keyword evidence="2" id="KW-0812">Transmembrane</keyword>
<evidence type="ECO:0000256" key="2">
    <source>
        <dbReference type="SAM" id="Phobius"/>
    </source>
</evidence>
<sequence length="253" mass="29021">MKEETVRKKNEKAAQKQAQHQAQHQEHAEVTVRDGIFSGLTKRNEDYMFHLNKYLDEYNYDPEKKEQALNDTYRELLDKQKNGVVASKFYGPVTEYAEKIIKGRNERKEERSTKRTFTLLALDNGLIMLIMFCVMYTFVGFFDKSKNSVNGGWITLLATAIIAGVGLAFFYVMMDPANAKNSSHKILRGVIVTVELVAIWMVAFGAISFIPAKYNQTLNPVVYIVVGVAAFFLRQYLNQKLHFPKMGRDIGRR</sequence>
<feature type="transmembrane region" description="Helical" evidence="2">
    <location>
        <begin position="151"/>
        <end position="174"/>
    </location>
</feature>
<dbReference type="Pfam" id="PF06570">
    <property type="entry name" value="DUF1129"/>
    <property type="match status" value="1"/>
</dbReference>
<organism evidence="3 4">
    <name type="scientific">Ligilactobacillus salitolerans</name>
    <dbReference type="NCBI Taxonomy" id="1808352"/>
    <lineage>
        <taxon>Bacteria</taxon>
        <taxon>Bacillati</taxon>
        <taxon>Bacillota</taxon>
        <taxon>Bacilli</taxon>
        <taxon>Lactobacillales</taxon>
        <taxon>Lactobacillaceae</taxon>
        <taxon>Ligilactobacillus</taxon>
    </lineage>
</organism>
<keyword evidence="2" id="KW-1133">Transmembrane helix</keyword>
<feature type="transmembrane region" description="Helical" evidence="2">
    <location>
        <begin position="186"/>
        <end position="212"/>
    </location>
</feature>
<proteinExistence type="predicted"/>
<dbReference type="AlphaFoldDB" id="A0A401IVB1"/>